<feature type="coiled-coil region" evidence="1">
    <location>
        <begin position="17"/>
        <end position="44"/>
    </location>
</feature>
<keyword evidence="1" id="KW-0175">Coiled coil</keyword>
<gene>
    <name evidence="2" type="ORF">LTRI10_LOCUS41741</name>
</gene>
<dbReference type="EMBL" id="OZ034820">
    <property type="protein sequence ID" value="CAL1401695.1"/>
    <property type="molecule type" value="Genomic_DNA"/>
</dbReference>
<evidence type="ECO:0000256" key="1">
    <source>
        <dbReference type="SAM" id="Coils"/>
    </source>
</evidence>
<dbReference type="AlphaFoldDB" id="A0AAV2FVW7"/>
<organism evidence="2 3">
    <name type="scientific">Linum trigynum</name>
    <dbReference type="NCBI Taxonomy" id="586398"/>
    <lineage>
        <taxon>Eukaryota</taxon>
        <taxon>Viridiplantae</taxon>
        <taxon>Streptophyta</taxon>
        <taxon>Embryophyta</taxon>
        <taxon>Tracheophyta</taxon>
        <taxon>Spermatophyta</taxon>
        <taxon>Magnoliopsida</taxon>
        <taxon>eudicotyledons</taxon>
        <taxon>Gunneridae</taxon>
        <taxon>Pentapetalae</taxon>
        <taxon>rosids</taxon>
        <taxon>fabids</taxon>
        <taxon>Malpighiales</taxon>
        <taxon>Linaceae</taxon>
        <taxon>Linum</taxon>
    </lineage>
</organism>
<evidence type="ECO:0000313" key="2">
    <source>
        <dbReference type="EMBL" id="CAL1401695.1"/>
    </source>
</evidence>
<reference evidence="2 3" key="1">
    <citation type="submission" date="2024-04" db="EMBL/GenBank/DDBJ databases">
        <authorList>
            <person name="Fracassetti M."/>
        </authorList>
    </citation>
    <scope>NUCLEOTIDE SEQUENCE [LARGE SCALE GENOMIC DNA]</scope>
</reference>
<sequence length="119" mass="13931">MNLPSLRVQAYNPEDNHKKLLEQLDMVESRREAAMERIMNEKAKVAASYNRKVTPRSLEEGDMLLKRDFHKKYEHGKIVATWEGPFLTREKTGPSTFRLATMEGIPVSKTWNDVHLRKY</sequence>
<protein>
    <submittedName>
        <fullName evidence="2">Uncharacterized protein</fullName>
    </submittedName>
</protein>
<dbReference type="Proteomes" id="UP001497516">
    <property type="component" value="Chromosome 7"/>
</dbReference>
<keyword evidence="3" id="KW-1185">Reference proteome</keyword>
<name>A0AAV2FVW7_9ROSI</name>
<dbReference type="PANTHER" id="PTHR48475:SF1">
    <property type="entry name" value="RNASE H TYPE-1 DOMAIN-CONTAINING PROTEIN"/>
    <property type="match status" value="1"/>
</dbReference>
<evidence type="ECO:0000313" key="3">
    <source>
        <dbReference type="Proteomes" id="UP001497516"/>
    </source>
</evidence>
<proteinExistence type="predicted"/>
<accession>A0AAV2FVW7</accession>
<dbReference type="PANTHER" id="PTHR48475">
    <property type="entry name" value="RIBONUCLEASE H"/>
    <property type="match status" value="1"/>
</dbReference>